<feature type="transmembrane region" description="Helical" evidence="2">
    <location>
        <begin position="129"/>
        <end position="147"/>
    </location>
</feature>
<dbReference type="OrthoDB" id="5402974at2759"/>
<feature type="region of interest" description="Disordered" evidence="1">
    <location>
        <begin position="371"/>
        <end position="397"/>
    </location>
</feature>
<dbReference type="PANTHER" id="PTHR31970:SF9">
    <property type="entry name" value="MOLYBDATE TRANSPORTER 2"/>
    <property type="match status" value="1"/>
</dbReference>
<evidence type="ECO:0000256" key="1">
    <source>
        <dbReference type="SAM" id="MobiDB-lite"/>
    </source>
</evidence>
<evidence type="ECO:0000313" key="4">
    <source>
        <dbReference type="Proteomes" id="UP000799429"/>
    </source>
</evidence>
<dbReference type="PANTHER" id="PTHR31970">
    <property type="match status" value="1"/>
</dbReference>
<dbReference type="Proteomes" id="UP000799429">
    <property type="component" value="Unassembled WGS sequence"/>
</dbReference>
<keyword evidence="2" id="KW-0812">Transmembrane</keyword>
<feature type="transmembrane region" description="Helical" evidence="2">
    <location>
        <begin position="182"/>
        <end position="201"/>
    </location>
</feature>
<feature type="transmembrane region" description="Helical" evidence="2">
    <location>
        <begin position="402"/>
        <end position="429"/>
    </location>
</feature>
<feature type="transmembrane region" description="Helical" evidence="2">
    <location>
        <begin position="159"/>
        <end position="176"/>
    </location>
</feature>
<reference evidence="3" key="1">
    <citation type="journal article" date="2020" name="Stud. Mycol.">
        <title>101 Dothideomycetes genomes: a test case for predicting lifestyles and emergence of pathogens.</title>
        <authorList>
            <person name="Haridas S."/>
            <person name="Albert R."/>
            <person name="Binder M."/>
            <person name="Bloem J."/>
            <person name="Labutti K."/>
            <person name="Salamov A."/>
            <person name="Andreopoulos B."/>
            <person name="Baker S."/>
            <person name="Barry K."/>
            <person name="Bills G."/>
            <person name="Bluhm B."/>
            <person name="Cannon C."/>
            <person name="Castanera R."/>
            <person name="Culley D."/>
            <person name="Daum C."/>
            <person name="Ezra D."/>
            <person name="Gonzalez J."/>
            <person name="Henrissat B."/>
            <person name="Kuo A."/>
            <person name="Liang C."/>
            <person name="Lipzen A."/>
            <person name="Lutzoni F."/>
            <person name="Magnuson J."/>
            <person name="Mondo S."/>
            <person name="Nolan M."/>
            <person name="Ohm R."/>
            <person name="Pangilinan J."/>
            <person name="Park H.-J."/>
            <person name="Ramirez L."/>
            <person name="Alfaro M."/>
            <person name="Sun H."/>
            <person name="Tritt A."/>
            <person name="Yoshinaga Y."/>
            <person name="Zwiers L.-H."/>
            <person name="Turgeon B."/>
            <person name="Goodwin S."/>
            <person name="Spatafora J."/>
            <person name="Crous P."/>
            <person name="Grigoriev I."/>
        </authorList>
    </citation>
    <scope>NUCLEOTIDE SEQUENCE</scope>
    <source>
        <strain evidence="3">CBS 101060</strain>
    </source>
</reference>
<feature type="compositionally biased region" description="Basic and acidic residues" evidence="1">
    <location>
        <begin position="387"/>
        <end position="397"/>
    </location>
</feature>
<dbReference type="GO" id="GO:0015098">
    <property type="term" value="F:molybdate ion transmembrane transporter activity"/>
    <property type="evidence" value="ECO:0007669"/>
    <property type="project" value="InterPro"/>
</dbReference>
<evidence type="ECO:0008006" key="5">
    <source>
        <dbReference type="Google" id="ProtNLM"/>
    </source>
</evidence>
<dbReference type="AlphaFoldDB" id="A0A9P4SCB7"/>
<gene>
    <name evidence="3" type="ORF">M501DRAFT_971913</name>
</gene>
<feature type="transmembrane region" description="Helical" evidence="2">
    <location>
        <begin position="95"/>
        <end position="117"/>
    </location>
</feature>
<name>A0A9P4SCB7_9PEZI</name>
<dbReference type="InterPro" id="IPR031563">
    <property type="entry name" value="MOT1/MOT2"/>
</dbReference>
<feature type="region of interest" description="Disordered" evidence="1">
    <location>
        <begin position="448"/>
        <end position="473"/>
    </location>
</feature>
<keyword evidence="2" id="KW-0472">Membrane</keyword>
<accession>A0A9P4SCB7</accession>
<dbReference type="Pfam" id="PF16983">
    <property type="entry name" value="MFS_MOT1"/>
    <property type="match status" value="2"/>
</dbReference>
<feature type="transmembrane region" description="Helical" evidence="2">
    <location>
        <begin position="54"/>
        <end position="74"/>
    </location>
</feature>
<feature type="transmembrane region" description="Helical" evidence="2">
    <location>
        <begin position="213"/>
        <end position="231"/>
    </location>
</feature>
<sequence length="473" mass="50339">MTLQRLHQLHRNNINTIIHSPLSEISGSLGDLGTLMPILTALTVTRSISLVPTLLVTGIANILTGILFGIPLPVQPMKTIASVSIARNFTREETTSAGLFVASCVAFLSITGSLRWFSQAIPIPVVKGIQVGAGLSLVISAGSNMLQPLGWVTPSRSDNLIWAIVAFLLLLAGNRFPRLPYALLVFLFGLLFTSITLRTSTPVHSPPVHHGSLLVLPTWYTFISSALSAGLGQLPLTTLNSIVAVSHLSSELLPSLPEPSPASLGISIAVMNLVGCWFGAMPACHGSGGLAGQYRFGARSGSSVIVLGSLKVLLGLLCNLFDFEDGAIGLLHQFPKSFLGIMVVAAGLELAKVGESLNVGARDLWEHAELNHSGRGAGDGEGTLLKKSREPEEKERRERWTVMLATVAGLLAFKNAAVGFGAGMLWHWAQKAQVPLTLPLTSRLHQTGIRRDSERTSLLDPGSSTESQEGRLV</sequence>
<evidence type="ECO:0000313" key="3">
    <source>
        <dbReference type="EMBL" id="KAF2840053.1"/>
    </source>
</evidence>
<dbReference type="EMBL" id="MU006093">
    <property type="protein sequence ID" value="KAF2840053.1"/>
    <property type="molecule type" value="Genomic_DNA"/>
</dbReference>
<proteinExistence type="predicted"/>
<keyword evidence="4" id="KW-1185">Reference proteome</keyword>
<organism evidence="3 4">
    <name type="scientific">Patellaria atrata CBS 101060</name>
    <dbReference type="NCBI Taxonomy" id="1346257"/>
    <lineage>
        <taxon>Eukaryota</taxon>
        <taxon>Fungi</taxon>
        <taxon>Dikarya</taxon>
        <taxon>Ascomycota</taxon>
        <taxon>Pezizomycotina</taxon>
        <taxon>Dothideomycetes</taxon>
        <taxon>Dothideomycetes incertae sedis</taxon>
        <taxon>Patellariales</taxon>
        <taxon>Patellariaceae</taxon>
        <taxon>Patellaria</taxon>
    </lineage>
</organism>
<keyword evidence="2" id="KW-1133">Transmembrane helix</keyword>
<comment type="caution">
    <text evidence="3">The sequence shown here is derived from an EMBL/GenBank/DDBJ whole genome shotgun (WGS) entry which is preliminary data.</text>
</comment>
<evidence type="ECO:0000256" key="2">
    <source>
        <dbReference type="SAM" id="Phobius"/>
    </source>
</evidence>
<protein>
    <recommendedName>
        <fullName evidence="5">Sulfate transporter</fullName>
    </recommendedName>
</protein>